<reference evidence="2 3" key="1">
    <citation type="journal article" date="2019" name="Int. J. Syst. Evol. Microbiol.">
        <title>The Global Catalogue of Microorganisms (GCM) 10K type strain sequencing project: providing services to taxonomists for standard genome sequencing and annotation.</title>
        <authorList>
            <consortium name="The Broad Institute Genomics Platform"/>
            <consortium name="The Broad Institute Genome Sequencing Center for Infectious Disease"/>
            <person name="Wu L."/>
            <person name="Ma J."/>
        </authorList>
    </citation>
    <scope>NUCLEOTIDE SEQUENCE [LARGE SCALE GENOMIC DNA]</scope>
    <source>
        <strain evidence="2 3">XZGYJ-43</strain>
    </source>
</reference>
<dbReference type="EMBL" id="JBHTAR010000004">
    <property type="protein sequence ID" value="MFC7198457.1"/>
    <property type="molecule type" value="Genomic_DNA"/>
</dbReference>
<name>A0ABD5YY70_9EURY</name>
<feature type="domain" description="Type I restriction enzyme R protein N-terminal" evidence="1">
    <location>
        <begin position="63"/>
        <end position="127"/>
    </location>
</feature>
<protein>
    <submittedName>
        <fullName evidence="2">Type I restriction enzyme HsdR N-terminal domain-containing protein</fullName>
    </submittedName>
</protein>
<dbReference type="RefSeq" id="WP_382267898.1">
    <property type="nucleotide sequence ID" value="NZ_JBHTAR010000004.1"/>
</dbReference>
<sequence length="174" mass="19921">MSDTESSSSSPGDKFVEQVFSSYQDLYDEIETGERMEHDLMPRLVRHLFLDALGFSPSDYEQEDDWNDVRFYDDERNPVIVVEGKKRDVDAEEGIDQAFRYASSTTYVRYLIATNVDKMLVYRRCDESEADETRHGVSAKLIADIEFEGIVNKVSGKGITDDLSLDERQSSVFS</sequence>
<dbReference type="Gene3D" id="3.90.1570.30">
    <property type="match status" value="1"/>
</dbReference>
<gene>
    <name evidence="2" type="ORF">ACFQJ9_03140</name>
</gene>
<comment type="caution">
    <text evidence="2">The sequence shown here is derived from an EMBL/GenBank/DDBJ whole genome shotgun (WGS) entry which is preliminary data.</text>
</comment>
<dbReference type="InterPro" id="IPR029464">
    <property type="entry name" value="HSDR_N"/>
</dbReference>
<evidence type="ECO:0000313" key="3">
    <source>
        <dbReference type="Proteomes" id="UP001596447"/>
    </source>
</evidence>
<dbReference type="AlphaFoldDB" id="A0ABD5YY70"/>
<organism evidence="2 3">
    <name type="scientific">Halospeciosus flavus</name>
    <dbReference type="NCBI Taxonomy" id="3032283"/>
    <lineage>
        <taxon>Archaea</taxon>
        <taxon>Methanobacteriati</taxon>
        <taxon>Methanobacteriota</taxon>
        <taxon>Stenosarchaea group</taxon>
        <taxon>Halobacteria</taxon>
        <taxon>Halobacteriales</taxon>
        <taxon>Halobacteriaceae</taxon>
        <taxon>Halospeciosus</taxon>
    </lineage>
</organism>
<dbReference type="Pfam" id="PF13588">
    <property type="entry name" value="HSDR_N_2"/>
    <property type="match status" value="1"/>
</dbReference>
<evidence type="ECO:0000313" key="2">
    <source>
        <dbReference type="EMBL" id="MFC7198457.1"/>
    </source>
</evidence>
<dbReference type="Proteomes" id="UP001596447">
    <property type="component" value="Unassembled WGS sequence"/>
</dbReference>
<evidence type="ECO:0000259" key="1">
    <source>
        <dbReference type="Pfam" id="PF13588"/>
    </source>
</evidence>
<proteinExistence type="predicted"/>
<keyword evidence="3" id="KW-1185">Reference proteome</keyword>
<accession>A0ABD5YY70</accession>